<dbReference type="InterPro" id="IPR012606">
    <property type="entry name" value="Ribosomal_uS15_N"/>
</dbReference>
<dbReference type="CDD" id="cd00353">
    <property type="entry name" value="Ribosomal_S15p_S13e"/>
    <property type="match status" value="1"/>
</dbReference>
<dbReference type="GO" id="GO:0005730">
    <property type="term" value="C:nucleolus"/>
    <property type="evidence" value="ECO:0007669"/>
    <property type="project" value="TreeGrafter"/>
</dbReference>
<dbReference type="FunFam" id="1.10.287.10:FF:000003">
    <property type="entry name" value="40S ribosomal protein S13"/>
    <property type="match status" value="1"/>
</dbReference>
<organism evidence="6 7">
    <name type="scientific">Coemansia spiralis</name>
    <dbReference type="NCBI Taxonomy" id="417178"/>
    <lineage>
        <taxon>Eukaryota</taxon>
        <taxon>Fungi</taxon>
        <taxon>Fungi incertae sedis</taxon>
        <taxon>Zoopagomycota</taxon>
        <taxon>Kickxellomycotina</taxon>
        <taxon>Kickxellomycetes</taxon>
        <taxon>Kickxellales</taxon>
        <taxon>Kickxellaceae</taxon>
        <taxon>Coemansia</taxon>
    </lineage>
</organism>
<accession>A0A9W8G800</accession>
<dbReference type="InterPro" id="IPR023029">
    <property type="entry name" value="Ribosomal_uS15_arc_euk"/>
</dbReference>
<reference evidence="6" key="1">
    <citation type="submission" date="2022-07" db="EMBL/GenBank/DDBJ databases">
        <title>Phylogenomic reconstructions and comparative analyses of Kickxellomycotina fungi.</title>
        <authorList>
            <person name="Reynolds N.K."/>
            <person name="Stajich J.E."/>
            <person name="Barry K."/>
            <person name="Grigoriev I.V."/>
            <person name="Crous P."/>
            <person name="Smith M.E."/>
        </authorList>
    </citation>
    <scope>NUCLEOTIDE SEQUENCE</scope>
    <source>
        <strain evidence="6">NRRL 3115</strain>
    </source>
</reference>
<dbReference type="GO" id="GO:0022627">
    <property type="term" value="C:cytosolic small ribosomal subunit"/>
    <property type="evidence" value="ECO:0007669"/>
    <property type="project" value="TreeGrafter"/>
</dbReference>
<dbReference type="SUPFAM" id="SSF47060">
    <property type="entry name" value="S15/NS1 RNA-binding domain"/>
    <property type="match status" value="1"/>
</dbReference>
<proteinExistence type="inferred from homology"/>
<evidence type="ECO:0000256" key="1">
    <source>
        <dbReference type="ARBA" id="ARBA00008434"/>
    </source>
</evidence>
<dbReference type="SMART" id="SM01387">
    <property type="entry name" value="Ribosomal_S15"/>
    <property type="match status" value="1"/>
</dbReference>
<sequence>MGRMYTPGKGISKSAIPYRRTPSSWVKSTPEDVCEQICKLARKGVSPSQIGVVLRDSQGIPLVSSITGTKIVRILRANGLAPALPEDLYCLIKKAVSVRKHLERNNKDNDAKYRLILIESRIRRLARYYRTSGQLDPSWEYNSETASALVS</sequence>
<dbReference type="EMBL" id="JANBTW010000038">
    <property type="protein sequence ID" value="KAJ2676694.1"/>
    <property type="molecule type" value="Genomic_DNA"/>
</dbReference>
<evidence type="ECO:0000313" key="6">
    <source>
        <dbReference type="EMBL" id="KAJ2676694.1"/>
    </source>
</evidence>
<dbReference type="NCBIfam" id="NF006331">
    <property type="entry name" value="PRK08561.1"/>
    <property type="match status" value="1"/>
</dbReference>
<feature type="domain" description="Small ribosomal subunit protein uS15 N-terminal" evidence="5">
    <location>
        <begin position="1"/>
        <end position="60"/>
    </location>
</feature>
<dbReference type="OrthoDB" id="623277at2759"/>
<dbReference type="PANTHER" id="PTHR11885:SF6">
    <property type="entry name" value="SMALL RIBOSOMAL SUBUNIT PROTEIN US15"/>
    <property type="match status" value="1"/>
</dbReference>
<comment type="similarity">
    <text evidence="1 4">Belongs to the universal ribosomal protein uS15 family.</text>
</comment>
<evidence type="ECO:0000313" key="7">
    <source>
        <dbReference type="Proteomes" id="UP001151518"/>
    </source>
</evidence>
<dbReference type="AlphaFoldDB" id="A0A9W8G800"/>
<dbReference type="Pfam" id="PF08069">
    <property type="entry name" value="Ribosomal_S13_N"/>
    <property type="match status" value="1"/>
</dbReference>
<dbReference type="GO" id="GO:0070181">
    <property type="term" value="F:small ribosomal subunit rRNA binding"/>
    <property type="evidence" value="ECO:0007669"/>
    <property type="project" value="TreeGrafter"/>
</dbReference>
<evidence type="ECO:0000256" key="4">
    <source>
        <dbReference type="RuleBase" id="RU003919"/>
    </source>
</evidence>
<dbReference type="PROSITE" id="PS00362">
    <property type="entry name" value="RIBOSOMAL_S15"/>
    <property type="match status" value="1"/>
</dbReference>
<keyword evidence="2 4" id="KW-0689">Ribosomal protein</keyword>
<dbReference type="SMART" id="SM01386">
    <property type="entry name" value="Ribosomal_S13_N"/>
    <property type="match status" value="1"/>
</dbReference>
<dbReference type="HAMAP" id="MF_01343_A">
    <property type="entry name" value="Ribosomal_uS15_A"/>
    <property type="match status" value="1"/>
</dbReference>
<dbReference type="Pfam" id="PF00312">
    <property type="entry name" value="Ribosomal_S15"/>
    <property type="match status" value="1"/>
</dbReference>
<evidence type="ECO:0000256" key="3">
    <source>
        <dbReference type="ARBA" id="ARBA00023274"/>
    </source>
</evidence>
<gene>
    <name evidence="6" type="primary">RPS13</name>
    <name evidence="6" type="ORF">GGI25_003446</name>
</gene>
<evidence type="ECO:0000256" key="2">
    <source>
        <dbReference type="ARBA" id="ARBA00022980"/>
    </source>
</evidence>
<dbReference type="Gene3D" id="4.10.860.130">
    <property type="match status" value="1"/>
</dbReference>
<dbReference type="PANTHER" id="PTHR11885">
    <property type="entry name" value="RIBOSOMAL PROTEIN S15P/S13E"/>
    <property type="match status" value="1"/>
</dbReference>
<keyword evidence="3 4" id="KW-0687">Ribonucleoprotein</keyword>
<dbReference type="GO" id="GO:0006412">
    <property type="term" value="P:translation"/>
    <property type="evidence" value="ECO:0007669"/>
    <property type="project" value="InterPro"/>
</dbReference>
<protein>
    <submittedName>
        <fullName evidence="6">Ribosomal 40S subunit protein S13</fullName>
    </submittedName>
</protein>
<name>A0A9W8G800_9FUNG</name>
<dbReference type="InterPro" id="IPR000589">
    <property type="entry name" value="Ribosomal_uS15"/>
</dbReference>
<dbReference type="InterPro" id="IPR009068">
    <property type="entry name" value="uS15_NS1_RNA-bd_sf"/>
</dbReference>
<dbReference type="Gene3D" id="1.10.287.10">
    <property type="entry name" value="S15/NS1, RNA-binding"/>
    <property type="match status" value="1"/>
</dbReference>
<dbReference type="Proteomes" id="UP001151518">
    <property type="component" value="Unassembled WGS sequence"/>
</dbReference>
<dbReference type="FunFam" id="4.10.860.130:FF:000001">
    <property type="entry name" value="40S ribosomal protein S13"/>
    <property type="match status" value="1"/>
</dbReference>
<dbReference type="GO" id="GO:0003735">
    <property type="term" value="F:structural constituent of ribosome"/>
    <property type="evidence" value="ECO:0007669"/>
    <property type="project" value="InterPro"/>
</dbReference>
<evidence type="ECO:0000259" key="5">
    <source>
        <dbReference type="SMART" id="SM01386"/>
    </source>
</evidence>
<comment type="caution">
    <text evidence="6">The sequence shown here is derived from an EMBL/GenBank/DDBJ whole genome shotgun (WGS) entry which is preliminary data.</text>
</comment>